<dbReference type="Proteomes" id="UP001597196">
    <property type="component" value="Unassembled WGS sequence"/>
</dbReference>
<protein>
    <submittedName>
        <fullName evidence="4">NUDIX hydrolase</fullName>
    </submittedName>
</protein>
<dbReference type="SUPFAM" id="SSF55811">
    <property type="entry name" value="Nudix"/>
    <property type="match status" value="1"/>
</dbReference>
<gene>
    <name evidence="4" type="ORF">ACFQ4P_09090</name>
</gene>
<organism evidence="4 5">
    <name type="scientific">Lacticaseibacillus mingshuiensis</name>
    <dbReference type="NCBI Taxonomy" id="2799574"/>
    <lineage>
        <taxon>Bacteria</taxon>
        <taxon>Bacillati</taxon>
        <taxon>Bacillota</taxon>
        <taxon>Bacilli</taxon>
        <taxon>Lactobacillales</taxon>
        <taxon>Lactobacillaceae</taxon>
        <taxon>Lacticaseibacillus</taxon>
    </lineage>
</organism>
<sequence>MGYVENLRALVGHRPLILPGSCVLLLDAQGRLLLQQRNEPTKRWGLVGGLMEAGKRPGQVVVREVREESGLELNEDRLQLFGVYGGDRLTTAPNGDQFYPVITAFVARLEAGQPVISDDETLQFRWFPLNGVPEPLAGTHQQIVTDFRKQMESTDD</sequence>
<dbReference type="GO" id="GO:0016787">
    <property type="term" value="F:hydrolase activity"/>
    <property type="evidence" value="ECO:0007669"/>
    <property type="project" value="UniProtKB-KW"/>
</dbReference>
<keyword evidence="5" id="KW-1185">Reference proteome</keyword>
<keyword evidence="2 4" id="KW-0378">Hydrolase</keyword>
<evidence type="ECO:0000256" key="1">
    <source>
        <dbReference type="ARBA" id="ARBA00001946"/>
    </source>
</evidence>
<accession>A0ABW4CK78</accession>
<dbReference type="PROSITE" id="PS51462">
    <property type="entry name" value="NUDIX"/>
    <property type="match status" value="1"/>
</dbReference>
<name>A0ABW4CK78_9LACO</name>
<reference evidence="5" key="1">
    <citation type="journal article" date="2019" name="Int. J. Syst. Evol. Microbiol.">
        <title>The Global Catalogue of Microorganisms (GCM) 10K type strain sequencing project: providing services to taxonomists for standard genome sequencing and annotation.</title>
        <authorList>
            <consortium name="The Broad Institute Genomics Platform"/>
            <consortium name="The Broad Institute Genome Sequencing Center for Infectious Disease"/>
            <person name="Wu L."/>
            <person name="Ma J."/>
        </authorList>
    </citation>
    <scope>NUCLEOTIDE SEQUENCE [LARGE SCALE GENOMIC DNA]</scope>
    <source>
        <strain evidence="5">CCM 8980</strain>
    </source>
</reference>
<evidence type="ECO:0000313" key="4">
    <source>
        <dbReference type="EMBL" id="MFD1430403.1"/>
    </source>
</evidence>
<comment type="caution">
    <text evidence="4">The sequence shown here is derived from an EMBL/GenBank/DDBJ whole genome shotgun (WGS) entry which is preliminary data.</text>
</comment>
<dbReference type="Gene3D" id="3.90.79.10">
    <property type="entry name" value="Nucleoside Triphosphate Pyrophosphohydrolase"/>
    <property type="match status" value="1"/>
</dbReference>
<feature type="domain" description="Nudix hydrolase" evidence="3">
    <location>
        <begin position="15"/>
        <end position="149"/>
    </location>
</feature>
<dbReference type="CDD" id="cd04677">
    <property type="entry name" value="NUDIX_Hydrolase"/>
    <property type="match status" value="1"/>
</dbReference>
<dbReference type="EMBL" id="JBHTOC010000012">
    <property type="protein sequence ID" value="MFD1430403.1"/>
    <property type="molecule type" value="Genomic_DNA"/>
</dbReference>
<evidence type="ECO:0000256" key="2">
    <source>
        <dbReference type="ARBA" id="ARBA00022801"/>
    </source>
</evidence>
<dbReference type="RefSeq" id="WP_203637111.1">
    <property type="nucleotide sequence ID" value="NZ_BOLS01000010.1"/>
</dbReference>
<dbReference type="Pfam" id="PF00293">
    <property type="entry name" value="NUDIX"/>
    <property type="match status" value="1"/>
</dbReference>
<comment type="cofactor">
    <cofactor evidence="1">
        <name>Mg(2+)</name>
        <dbReference type="ChEBI" id="CHEBI:18420"/>
    </cofactor>
</comment>
<dbReference type="InterPro" id="IPR000086">
    <property type="entry name" value="NUDIX_hydrolase_dom"/>
</dbReference>
<evidence type="ECO:0000259" key="3">
    <source>
        <dbReference type="PROSITE" id="PS51462"/>
    </source>
</evidence>
<evidence type="ECO:0000313" key="5">
    <source>
        <dbReference type="Proteomes" id="UP001597196"/>
    </source>
</evidence>
<dbReference type="InterPro" id="IPR015797">
    <property type="entry name" value="NUDIX_hydrolase-like_dom_sf"/>
</dbReference>
<dbReference type="PANTHER" id="PTHR43046:SF2">
    <property type="entry name" value="8-OXO-DGTP DIPHOSPHATASE-RELATED"/>
    <property type="match status" value="1"/>
</dbReference>
<proteinExistence type="predicted"/>
<dbReference type="PANTHER" id="PTHR43046">
    <property type="entry name" value="GDP-MANNOSE MANNOSYL HYDROLASE"/>
    <property type="match status" value="1"/>
</dbReference>